<dbReference type="Pfam" id="PF13692">
    <property type="entry name" value="Glyco_trans_1_4"/>
    <property type="match status" value="1"/>
</dbReference>
<keyword evidence="3" id="KW-1185">Reference proteome</keyword>
<organism evidence="2 3">
    <name type="scientific">Devosia rhodophyticola</name>
    <dbReference type="NCBI Taxonomy" id="3026423"/>
    <lineage>
        <taxon>Bacteria</taxon>
        <taxon>Pseudomonadati</taxon>
        <taxon>Pseudomonadota</taxon>
        <taxon>Alphaproteobacteria</taxon>
        <taxon>Hyphomicrobiales</taxon>
        <taxon>Devosiaceae</taxon>
        <taxon>Devosia</taxon>
    </lineage>
</organism>
<gene>
    <name evidence="2" type="ORF">PSQ90_07635</name>
</gene>
<evidence type="ECO:0000259" key="1">
    <source>
        <dbReference type="Pfam" id="PF13579"/>
    </source>
</evidence>
<protein>
    <submittedName>
        <fullName evidence="2">Glycosyltransferase family 4 protein</fullName>
    </submittedName>
</protein>
<sequence length="383" mass="42359">MLLREMVRNGHHCVAFTSDSNHLITPPQFSGASLNEIIDGVEVFWVRTRKYGRAKSLGRILSWLDFEWRLWRMPKRAFVPPDVIIVSSPSLLTIFNGLLLRRHYNCRLVFEVRDIWPLTIVEEGGFSRFNPFVIGLSMIENLAYRMSDAIVGTMPNLSQHVAEVSGSDKPVHCVPMGFDPATLAEPPALPDEYAADNIPADKFIVCHAGTIGATNALDTLLECAKTMQDDPGVFFLLVGDGDLLNEYRLRYGSLANVGFAPAVPKAMVQSVLARCDLAYFSTHPSKVWAYGQSLNKVIDYMLSGKPVVASYSGFPSMISEAGNGSYVAAGDAVALKSEIKRFAAMPREERLAMGRSGRQWIVENRSYVKLAEDYLAIALSDVS</sequence>
<dbReference type="CDD" id="cd03794">
    <property type="entry name" value="GT4_WbuB-like"/>
    <property type="match status" value="1"/>
</dbReference>
<dbReference type="Gene3D" id="3.40.50.2000">
    <property type="entry name" value="Glycogen Phosphorylase B"/>
    <property type="match status" value="2"/>
</dbReference>
<dbReference type="PANTHER" id="PTHR45947:SF3">
    <property type="entry name" value="SULFOQUINOVOSYL TRANSFERASE SQD2"/>
    <property type="match status" value="1"/>
</dbReference>
<feature type="domain" description="Glycosyltransferase subfamily 4-like N-terminal" evidence="1">
    <location>
        <begin position="2"/>
        <end position="177"/>
    </location>
</feature>
<dbReference type="InterPro" id="IPR050194">
    <property type="entry name" value="Glycosyltransferase_grp1"/>
</dbReference>
<dbReference type="EMBL" id="CP118247">
    <property type="protein sequence ID" value="WDR07281.1"/>
    <property type="molecule type" value="Genomic_DNA"/>
</dbReference>
<name>A0ABY7Z0X3_9HYPH</name>
<evidence type="ECO:0000313" key="2">
    <source>
        <dbReference type="EMBL" id="WDR07281.1"/>
    </source>
</evidence>
<accession>A0ABY7Z0X3</accession>
<dbReference type="SUPFAM" id="SSF53756">
    <property type="entry name" value="UDP-Glycosyltransferase/glycogen phosphorylase"/>
    <property type="match status" value="1"/>
</dbReference>
<dbReference type="Proteomes" id="UP001222118">
    <property type="component" value="Chromosome"/>
</dbReference>
<dbReference type="InterPro" id="IPR028098">
    <property type="entry name" value="Glyco_trans_4-like_N"/>
</dbReference>
<dbReference type="Pfam" id="PF13579">
    <property type="entry name" value="Glyco_trans_4_4"/>
    <property type="match status" value="1"/>
</dbReference>
<evidence type="ECO:0000313" key="3">
    <source>
        <dbReference type="Proteomes" id="UP001222118"/>
    </source>
</evidence>
<dbReference type="PANTHER" id="PTHR45947">
    <property type="entry name" value="SULFOQUINOVOSYL TRANSFERASE SQD2"/>
    <property type="match status" value="1"/>
</dbReference>
<proteinExistence type="predicted"/>
<reference evidence="2 3" key="1">
    <citation type="submission" date="2023-02" db="EMBL/GenBank/DDBJ databases">
        <title>Devosia chondri sp. nov., isolated from the phycosphere of marine algae.</title>
        <authorList>
            <person name="Kim J.M."/>
            <person name="Lee J.K."/>
            <person name="Choi B.J."/>
            <person name="Bayburt H."/>
            <person name="Jeon C.O."/>
        </authorList>
    </citation>
    <scope>NUCLEOTIDE SEQUENCE [LARGE SCALE GENOMIC DNA]</scope>
    <source>
        <strain evidence="2 3">G2-5</strain>
    </source>
</reference>